<evidence type="ECO:0000256" key="5">
    <source>
        <dbReference type="ARBA" id="ARBA00022989"/>
    </source>
</evidence>
<organism evidence="10 11">
    <name type="scientific">Actinomadura logoneensis</name>
    <dbReference type="NCBI Taxonomy" id="2293572"/>
    <lineage>
        <taxon>Bacteria</taxon>
        <taxon>Bacillati</taxon>
        <taxon>Actinomycetota</taxon>
        <taxon>Actinomycetes</taxon>
        <taxon>Streptosporangiales</taxon>
        <taxon>Thermomonosporaceae</taxon>
        <taxon>Actinomadura</taxon>
    </lineage>
</organism>
<dbReference type="InterPro" id="IPR036259">
    <property type="entry name" value="MFS_trans_sf"/>
</dbReference>
<dbReference type="SUPFAM" id="SSF103473">
    <property type="entry name" value="MFS general substrate transporter"/>
    <property type="match status" value="1"/>
</dbReference>
<evidence type="ECO:0000256" key="3">
    <source>
        <dbReference type="ARBA" id="ARBA00022475"/>
    </source>
</evidence>
<sequence>MTGMTISLPRSLADAAGHPVVRALSVATLVNTVGNGLLMTTGALMFTRVVGLTASQVGLALTLGGVFGIVSGIPLGRIADRFGARPTVVALLAVQAVLVLGYTQVHSFWTALPLICAVMFVDRGESAVRGALIATALPPDRRVPGRAFLRSVTNVGISLGAVLASLALVADTPGAYRAVVVADAATFLVAALLLLRVPALKAGGGERTPGRGFGALADAPYLLITALAGALVMLQGVLEIGLPLWVTDRTHAPRALIAGAMLLNTVMVVLLQVRLSKGSGDPARAARLALRAGVLIAVGCVLLGLTEGLSAWAATALVLVAVAVMTVGEMLGAAGSWALGFDLADERAQGVYQGVFNTGFAAGLVLGPLVVTRTALRFGLTGWLVLGGIFLVTAVAFVPATRWAVATRPSPATGPAPDDETTGDEAVATVGEPGA</sequence>
<dbReference type="InterPro" id="IPR011701">
    <property type="entry name" value="MFS"/>
</dbReference>
<feature type="transmembrane region" description="Helical" evidence="8">
    <location>
        <begin position="215"/>
        <end position="235"/>
    </location>
</feature>
<protein>
    <submittedName>
        <fullName evidence="10">MFS transporter</fullName>
    </submittedName>
</protein>
<evidence type="ECO:0000256" key="8">
    <source>
        <dbReference type="SAM" id="Phobius"/>
    </source>
</evidence>
<dbReference type="GO" id="GO:0005886">
    <property type="term" value="C:plasma membrane"/>
    <property type="evidence" value="ECO:0007669"/>
    <property type="project" value="UniProtKB-SubCell"/>
</dbReference>
<feature type="transmembrane region" description="Helical" evidence="8">
    <location>
        <begin position="49"/>
        <end position="70"/>
    </location>
</feature>
<dbReference type="Proteomes" id="UP000261811">
    <property type="component" value="Unassembled WGS sequence"/>
</dbReference>
<keyword evidence="2" id="KW-0813">Transport</keyword>
<evidence type="ECO:0000256" key="2">
    <source>
        <dbReference type="ARBA" id="ARBA00022448"/>
    </source>
</evidence>
<dbReference type="Gene3D" id="1.20.1250.20">
    <property type="entry name" value="MFS general substrate transporter like domains"/>
    <property type="match status" value="1"/>
</dbReference>
<feature type="transmembrane region" description="Helical" evidence="8">
    <location>
        <begin position="175"/>
        <end position="195"/>
    </location>
</feature>
<feature type="transmembrane region" description="Helical" evidence="8">
    <location>
        <begin position="383"/>
        <end position="405"/>
    </location>
</feature>
<dbReference type="Pfam" id="PF07690">
    <property type="entry name" value="MFS_1"/>
    <property type="match status" value="1"/>
</dbReference>
<comment type="subcellular location">
    <subcellularLocation>
        <location evidence="1">Cell membrane</location>
        <topology evidence="1">Multi-pass membrane protein</topology>
    </subcellularLocation>
</comment>
<dbReference type="PROSITE" id="PS50850">
    <property type="entry name" value="MFS"/>
    <property type="match status" value="1"/>
</dbReference>
<evidence type="ECO:0000256" key="6">
    <source>
        <dbReference type="ARBA" id="ARBA00023136"/>
    </source>
</evidence>
<feature type="region of interest" description="Disordered" evidence="7">
    <location>
        <begin position="408"/>
        <end position="435"/>
    </location>
</feature>
<keyword evidence="3" id="KW-1003">Cell membrane</keyword>
<feature type="domain" description="Major facilitator superfamily (MFS) profile" evidence="9">
    <location>
        <begin position="1"/>
        <end position="201"/>
    </location>
</feature>
<evidence type="ECO:0000256" key="7">
    <source>
        <dbReference type="SAM" id="MobiDB-lite"/>
    </source>
</evidence>
<keyword evidence="5 8" id="KW-1133">Transmembrane helix</keyword>
<keyword evidence="4 8" id="KW-0812">Transmembrane</keyword>
<comment type="caution">
    <text evidence="10">The sequence shown here is derived from an EMBL/GenBank/DDBJ whole genome shotgun (WGS) entry which is preliminary data.</text>
</comment>
<proteinExistence type="predicted"/>
<keyword evidence="6 8" id="KW-0472">Membrane</keyword>
<dbReference type="PANTHER" id="PTHR23517:SF2">
    <property type="entry name" value="MULTIDRUG RESISTANCE PROTEIN MDTH"/>
    <property type="match status" value="1"/>
</dbReference>
<gene>
    <name evidence="10" type="ORF">DZF91_17590</name>
</gene>
<dbReference type="InterPro" id="IPR050171">
    <property type="entry name" value="MFS_Transporters"/>
</dbReference>
<evidence type="ECO:0000313" key="10">
    <source>
        <dbReference type="EMBL" id="RFU40353.1"/>
    </source>
</evidence>
<feature type="transmembrane region" description="Helical" evidence="8">
    <location>
        <begin position="288"/>
        <end position="305"/>
    </location>
</feature>
<feature type="transmembrane region" description="Helical" evidence="8">
    <location>
        <begin position="351"/>
        <end position="371"/>
    </location>
</feature>
<feature type="transmembrane region" description="Helical" evidence="8">
    <location>
        <begin position="311"/>
        <end position="339"/>
    </location>
</feature>
<dbReference type="PANTHER" id="PTHR23517">
    <property type="entry name" value="RESISTANCE PROTEIN MDTM, PUTATIVE-RELATED-RELATED"/>
    <property type="match status" value="1"/>
</dbReference>
<feature type="transmembrane region" description="Helical" evidence="8">
    <location>
        <begin position="147"/>
        <end position="169"/>
    </location>
</feature>
<accession>A0A372JK01</accession>
<reference evidence="10 11" key="1">
    <citation type="submission" date="2018-08" db="EMBL/GenBank/DDBJ databases">
        <title>Actinomadura jelena sp. nov., a novel Actinomycete isolated from soil in Chad.</title>
        <authorList>
            <person name="Shi L."/>
        </authorList>
    </citation>
    <scope>NUCLEOTIDE SEQUENCE [LARGE SCALE GENOMIC DNA]</scope>
    <source>
        <strain evidence="10 11">NEAU-G17</strain>
    </source>
</reference>
<keyword evidence="11" id="KW-1185">Reference proteome</keyword>
<dbReference type="GO" id="GO:0022857">
    <property type="term" value="F:transmembrane transporter activity"/>
    <property type="evidence" value="ECO:0007669"/>
    <property type="project" value="InterPro"/>
</dbReference>
<evidence type="ECO:0000256" key="1">
    <source>
        <dbReference type="ARBA" id="ARBA00004651"/>
    </source>
</evidence>
<dbReference type="EMBL" id="QURH01000291">
    <property type="protein sequence ID" value="RFU40353.1"/>
    <property type="molecule type" value="Genomic_DNA"/>
</dbReference>
<feature type="transmembrane region" description="Helical" evidence="8">
    <location>
        <begin position="82"/>
        <end position="102"/>
    </location>
</feature>
<dbReference type="InterPro" id="IPR020846">
    <property type="entry name" value="MFS_dom"/>
</dbReference>
<evidence type="ECO:0000259" key="9">
    <source>
        <dbReference type="PROSITE" id="PS50850"/>
    </source>
</evidence>
<name>A0A372JK01_9ACTN</name>
<dbReference type="AlphaFoldDB" id="A0A372JK01"/>
<evidence type="ECO:0000256" key="4">
    <source>
        <dbReference type="ARBA" id="ARBA00022692"/>
    </source>
</evidence>
<evidence type="ECO:0000313" key="11">
    <source>
        <dbReference type="Proteomes" id="UP000261811"/>
    </source>
</evidence>
<feature type="transmembrane region" description="Helical" evidence="8">
    <location>
        <begin position="255"/>
        <end position="276"/>
    </location>
</feature>